<protein>
    <submittedName>
        <fullName evidence="1">Uncharacterized protein</fullName>
    </submittedName>
</protein>
<accession>A0ABQ6M608</accession>
<reference evidence="1 2" key="1">
    <citation type="journal article" date="2023" name="Commun. Biol.">
        <title>Genome analysis of Parmales, the sister group of diatoms, reveals the evolutionary specialization of diatoms from phago-mixotrophs to photoautotrophs.</title>
        <authorList>
            <person name="Ban H."/>
            <person name="Sato S."/>
            <person name="Yoshikawa S."/>
            <person name="Yamada K."/>
            <person name="Nakamura Y."/>
            <person name="Ichinomiya M."/>
            <person name="Sato N."/>
            <person name="Blanc-Mathieu R."/>
            <person name="Endo H."/>
            <person name="Kuwata A."/>
            <person name="Ogata H."/>
        </authorList>
    </citation>
    <scope>NUCLEOTIDE SEQUENCE [LARGE SCALE GENOMIC DNA]</scope>
</reference>
<evidence type="ECO:0000313" key="1">
    <source>
        <dbReference type="EMBL" id="GMI20266.1"/>
    </source>
</evidence>
<gene>
    <name evidence="1" type="ORF">TeGR_g7334</name>
</gene>
<name>A0ABQ6M608_9STRA</name>
<organism evidence="1 2">
    <name type="scientific">Tetraparma gracilis</name>
    <dbReference type="NCBI Taxonomy" id="2962635"/>
    <lineage>
        <taxon>Eukaryota</taxon>
        <taxon>Sar</taxon>
        <taxon>Stramenopiles</taxon>
        <taxon>Ochrophyta</taxon>
        <taxon>Bolidophyceae</taxon>
        <taxon>Parmales</taxon>
        <taxon>Triparmaceae</taxon>
        <taxon>Tetraparma</taxon>
    </lineage>
</organism>
<dbReference type="EMBL" id="BRYB01005083">
    <property type="protein sequence ID" value="GMI20266.1"/>
    <property type="molecule type" value="Genomic_DNA"/>
</dbReference>
<sequence>MRFRKSELLLDRLGDAVKTMMRRQDAREESVLFGALSAQQAMALKAYCAANKARVGSAFGGFEAPPFGQVQGELPDDAAFVPADGRIQEDSRDMTRIYARLEHIVQGGGGEDIVS</sequence>
<dbReference type="Proteomes" id="UP001165060">
    <property type="component" value="Unassembled WGS sequence"/>
</dbReference>
<comment type="caution">
    <text evidence="1">The sequence shown here is derived from an EMBL/GenBank/DDBJ whole genome shotgun (WGS) entry which is preliminary data.</text>
</comment>
<keyword evidence="2" id="KW-1185">Reference proteome</keyword>
<evidence type="ECO:0000313" key="2">
    <source>
        <dbReference type="Proteomes" id="UP001165060"/>
    </source>
</evidence>
<proteinExistence type="predicted"/>